<dbReference type="PROSITE" id="PS01201">
    <property type="entry name" value="TUB_2"/>
    <property type="match status" value="1"/>
</dbReference>
<organism evidence="4 5">
    <name type="scientific">Dorcoceras hygrometricum</name>
    <dbReference type="NCBI Taxonomy" id="472368"/>
    <lineage>
        <taxon>Eukaryota</taxon>
        <taxon>Viridiplantae</taxon>
        <taxon>Streptophyta</taxon>
        <taxon>Embryophyta</taxon>
        <taxon>Tracheophyta</taxon>
        <taxon>Spermatophyta</taxon>
        <taxon>Magnoliopsida</taxon>
        <taxon>eudicotyledons</taxon>
        <taxon>Gunneridae</taxon>
        <taxon>Pentapetalae</taxon>
        <taxon>asterids</taxon>
        <taxon>lamiids</taxon>
        <taxon>Lamiales</taxon>
        <taxon>Gesneriaceae</taxon>
        <taxon>Didymocarpoideae</taxon>
        <taxon>Trichosporeae</taxon>
        <taxon>Loxocarpinae</taxon>
        <taxon>Dorcoceras</taxon>
    </lineage>
</organism>
<dbReference type="SUPFAM" id="SSF54518">
    <property type="entry name" value="Tubby C-terminal domain-like"/>
    <property type="match status" value="1"/>
</dbReference>
<comment type="similarity">
    <text evidence="1 2">Belongs to the TUB family.</text>
</comment>
<dbReference type="InterPro" id="IPR000007">
    <property type="entry name" value="Tubby_C"/>
</dbReference>
<dbReference type="PRINTS" id="PR01573">
    <property type="entry name" value="SUPERTUBBY"/>
</dbReference>
<evidence type="ECO:0000313" key="5">
    <source>
        <dbReference type="Proteomes" id="UP000250235"/>
    </source>
</evidence>
<evidence type="ECO:0000313" key="4">
    <source>
        <dbReference type="EMBL" id="KZV18376.1"/>
    </source>
</evidence>
<name>A0A2Z7AH18_9LAMI</name>
<evidence type="ECO:0000256" key="2">
    <source>
        <dbReference type="RuleBase" id="RU361125"/>
    </source>
</evidence>
<dbReference type="PANTHER" id="PTHR16517:SF104">
    <property type="entry name" value="TUBBY-LIKE F-BOX PROTEIN 6"/>
    <property type="match status" value="1"/>
</dbReference>
<reference evidence="4 5" key="1">
    <citation type="journal article" date="2015" name="Proc. Natl. Acad. Sci. U.S.A.">
        <title>The resurrection genome of Boea hygrometrica: A blueprint for survival of dehydration.</title>
        <authorList>
            <person name="Xiao L."/>
            <person name="Yang G."/>
            <person name="Zhang L."/>
            <person name="Yang X."/>
            <person name="Zhao S."/>
            <person name="Ji Z."/>
            <person name="Zhou Q."/>
            <person name="Hu M."/>
            <person name="Wang Y."/>
            <person name="Chen M."/>
            <person name="Xu Y."/>
            <person name="Jin H."/>
            <person name="Xiao X."/>
            <person name="Hu G."/>
            <person name="Bao F."/>
            <person name="Hu Y."/>
            <person name="Wan P."/>
            <person name="Li L."/>
            <person name="Deng X."/>
            <person name="Kuang T."/>
            <person name="Xiang C."/>
            <person name="Zhu J.K."/>
            <person name="Oliver M.J."/>
            <person name="He Y."/>
        </authorList>
    </citation>
    <scope>NUCLEOTIDE SEQUENCE [LARGE SCALE GENOMIC DNA]</scope>
    <source>
        <strain evidence="5">cv. XS01</strain>
    </source>
</reference>
<dbReference type="InterPro" id="IPR036047">
    <property type="entry name" value="F-box-like_dom_sf"/>
</dbReference>
<dbReference type="Gene3D" id="3.20.90.10">
    <property type="entry name" value="Tubby Protein, Chain A"/>
    <property type="match status" value="1"/>
</dbReference>
<dbReference type="EMBL" id="KV017465">
    <property type="protein sequence ID" value="KZV18376.1"/>
    <property type="molecule type" value="Genomic_DNA"/>
</dbReference>
<dbReference type="Pfam" id="PF01167">
    <property type="entry name" value="Tub"/>
    <property type="match status" value="1"/>
</dbReference>
<feature type="domain" description="Tubby C-terminal" evidence="3">
    <location>
        <begin position="116"/>
        <end position="372"/>
    </location>
</feature>
<dbReference type="PANTHER" id="PTHR16517">
    <property type="entry name" value="TUBBY-RELATED"/>
    <property type="match status" value="1"/>
</dbReference>
<dbReference type="CDD" id="cd22153">
    <property type="entry name" value="F-box_AtTLP-like"/>
    <property type="match status" value="1"/>
</dbReference>
<dbReference type="AlphaFoldDB" id="A0A2Z7AH18"/>
<dbReference type="InterPro" id="IPR018066">
    <property type="entry name" value="Tubby_C_CS"/>
</dbReference>
<dbReference type="PROSITE" id="PS01200">
    <property type="entry name" value="TUB_1"/>
    <property type="match status" value="1"/>
</dbReference>
<sequence length="377" mass="42947">MLFKCTLRECLTGENRIDEKGKQRTEQKRPIGLRNHHVAPEESSCSYPFVQQSPWANMPPELLHDIIARVDANETTWPARRTVVSCAAVCISWREITREAIRTPEECGLLTFPKSLKQPGPRDSPIQCFIRRERSTSTYRLYLGLSPSLSGDASKFLMSARRIRKATKTDFPISMSADDFSRSSDSYLGKLRSNFFGSKFFIHDCQTPSNSEIPSTGRTRKRMSTKKVSPRLPLCNYKVATISYELNVLRTRGPRRMHCTMDTIPVAENSFHKPKESIGEATEPLVLRNKSPRWHEQLQCWCLNFRGRVTVASVKNFQLVAAVESSQNLPVSEQEKVILQFGKIGKDIFTMDYRYPLSAFQAFAICLSSFDTKPACE</sequence>
<accession>A0A2Z7AH18</accession>
<proteinExistence type="inferred from homology"/>
<keyword evidence="5" id="KW-1185">Reference proteome</keyword>
<dbReference type="Proteomes" id="UP000250235">
    <property type="component" value="Unassembled WGS sequence"/>
</dbReference>
<evidence type="ECO:0000256" key="1">
    <source>
        <dbReference type="ARBA" id="ARBA00007129"/>
    </source>
</evidence>
<dbReference type="OrthoDB" id="8775810at2759"/>
<gene>
    <name evidence="4" type="ORF">F511_28427</name>
</gene>
<protein>
    <recommendedName>
        <fullName evidence="2">Tubby-like F-box protein</fullName>
    </recommendedName>
</protein>
<dbReference type="SUPFAM" id="SSF81383">
    <property type="entry name" value="F-box domain"/>
    <property type="match status" value="1"/>
</dbReference>
<dbReference type="InterPro" id="IPR025659">
    <property type="entry name" value="Tubby-like_C"/>
</dbReference>
<evidence type="ECO:0000259" key="3">
    <source>
        <dbReference type="Pfam" id="PF01167"/>
    </source>
</evidence>